<evidence type="ECO:0000259" key="6">
    <source>
        <dbReference type="PROSITE" id="PS50128"/>
    </source>
</evidence>
<dbReference type="PANTHER" id="PTHR23340:SF0">
    <property type="entry name" value="SURP AND G-PATCH DOMAIN-CONTAINING PROTEIN 1 ISOFORM X1"/>
    <property type="match status" value="1"/>
</dbReference>
<dbReference type="PANTHER" id="PTHR23340">
    <property type="entry name" value="ARGININE/SERINE RICH SPLICING FACTOR SF4/14"/>
    <property type="match status" value="1"/>
</dbReference>
<evidence type="ECO:0000256" key="4">
    <source>
        <dbReference type="ARBA" id="ARBA00023242"/>
    </source>
</evidence>
<keyword evidence="4" id="KW-0539">Nucleus</keyword>
<keyword evidence="3" id="KW-0508">mRNA splicing</keyword>
<dbReference type="Gene3D" id="1.10.10.790">
    <property type="entry name" value="Surp module"/>
    <property type="match status" value="1"/>
</dbReference>
<dbReference type="PROSITE" id="PS50128">
    <property type="entry name" value="SURP"/>
    <property type="match status" value="1"/>
</dbReference>
<dbReference type="EMBL" id="IACI01076173">
    <property type="protein sequence ID" value="LAA29056.1"/>
    <property type="molecule type" value="Transcribed_RNA"/>
</dbReference>
<keyword evidence="2" id="KW-0507">mRNA processing</keyword>
<evidence type="ECO:0000313" key="7">
    <source>
        <dbReference type="EMBL" id="LAA29056.1"/>
    </source>
</evidence>
<dbReference type="SMART" id="SM00648">
    <property type="entry name" value="SWAP"/>
    <property type="match status" value="1"/>
</dbReference>
<dbReference type="AlphaFoldDB" id="A0A2H6NF00"/>
<dbReference type="InterPro" id="IPR000061">
    <property type="entry name" value="Surp"/>
</dbReference>
<dbReference type="InterPro" id="IPR035967">
    <property type="entry name" value="SWAP/Surp_sf"/>
</dbReference>
<dbReference type="GO" id="GO:0008380">
    <property type="term" value="P:RNA splicing"/>
    <property type="evidence" value="ECO:0007669"/>
    <property type="project" value="UniProtKB-KW"/>
</dbReference>
<evidence type="ECO:0000256" key="3">
    <source>
        <dbReference type="ARBA" id="ARBA00023187"/>
    </source>
</evidence>
<dbReference type="GO" id="GO:0005654">
    <property type="term" value="C:nucleoplasm"/>
    <property type="evidence" value="ECO:0007669"/>
    <property type="project" value="TreeGrafter"/>
</dbReference>
<dbReference type="GO" id="GO:0003723">
    <property type="term" value="F:RNA binding"/>
    <property type="evidence" value="ECO:0007669"/>
    <property type="project" value="InterPro"/>
</dbReference>
<name>A0A2H6NF00_9SAUR</name>
<evidence type="ECO:0000256" key="1">
    <source>
        <dbReference type="ARBA" id="ARBA00004123"/>
    </source>
</evidence>
<protein>
    <recommendedName>
        <fullName evidence="6">SURP motif domain-containing protein</fullName>
    </recommendedName>
</protein>
<organism evidence="7">
    <name type="scientific">Micrurus carvalhoi</name>
    <dbReference type="NCBI Taxonomy" id="3147026"/>
    <lineage>
        <taxon>Eukaryota</taxon>
        <taxon>Metazoa</taxon>
        <taxon>Chordata</taxon>
        <taxon>Craniata</taxon>
        <taxon>Vertebrata</taxon>
        <taxon>Euteleostomi</taxon>
        <taxon>Lepidosauria</taxon>
        <taxon>Squamata</taxon>
        <taxon>Bifurcata</taxon>
        <taxon>Unidentata</taxon>
        <taxon>Episquamata</taxon>
        <taxon>Toxicofera</taxon>
        <taxon>Serpentes</taxon>
        <taxon>Colubroidea</taxon>
        <taxon>Elapidae</taxon>
        <taxon>Elapinae</taxon>
        <taxon>Micrurus</taxon>
    </lineage>
</organism>
<dbReference type="GO" id="GO:0006397">
    <property type="term" value="P:mRNA processing"/>
    <property type="evidence" value="ECO:0007669"/>
    <property type="project" value="UniProtKB-KW"/>
</dbReference>
<dbReference type="SUPFAM" id="SSF109905">
    <property type="entry name" value="Surp module (SWAP domain)"/>
    <property type="match status" value="1"/>
</dbReference>
<evidence type="ECO:0000256" key="2">
    <source>
        <dbReference type="ARBA" id="ARBA00022664"/>
    </source>
</evidence>
<proteinExistence type="predicted"/>
<reference evidence="7" key="1">
    <citation type="submission" date="2017-07" db="EMBL/GenBank/DDBJ databases">
        <authorList>
            <person name="Mikheyev A."/>
            <person name="Grau M."/>
        </authorList>
    </citation>
    <scope>NUCLEOTIDE SEQUENCE</scope>
    <source>
        <tissue evidence="7">Venom_gland</tissue>
    </source>
</reference>
<comment type="subcellular location">
    <subcellularLocation>
        <location evidence="1">Nucleus</location>
    </subcellularLocation>
</comment>
<feature type="compositionally biased region" description="Acidic residues" evidence="5">
    <location>
        <begin position="82"/>
        <end position="133"/>
    </location>
</feature>
<evidence type="ECO:0000256" key="5">
    <source>
        <dbReference type="SAM" id="MobiDB-lite"/>
    </source>
</evidence>
<accession>A0A2H6NF00</accession>
<feature type="region of interest" description="Disordered" evidence="5">
    <location>
        <begin position="56"/>
        <end position="172"/>
    </location>
</feature>
<dbReference type="Pfam" id="PF01805">
    <property type="entry name" value="Surp"/>
    <property type="match status" value="1"/>
</dbReference>
<sequence>MVTAQKLAEFVAEVGPEIEQFSIDNSADNPDLSFLQDPESSAFKFYRMKVHELCPSISFSGGQESGGLHEWSEPKESKWGNLEEEEEDEEEEEEEEEDEQEEEAPQADMGDEEGDEEEEETAEPTEELDEAMEEGLMKAEYSETAEEGETSGLSEPATQAPTHGAPFGRKRISSKSLKVGLIPASKRVCLIDEPTVHDPVRISYDRPRGYPSYKNKKGLYLCRGGLGCCREEQRGYLCYVPSENDPDVLYEKSQ</sequence>
<feature type="domain" description="SURP motif" evidence="6">
    <location>
        <begin position="3"/>
        <end position="46"/>
    </location>
</feature>
<reference evidence="7" key="2">
    <citation type="submission" date="2017-12" db="EMBL/GenBank/DDBJ databases">
        <title>Coralsnake Venomics: Analyses of Venom Gland Transcriptomes and Proteomes of Six Brazilian Taxa.</title>
        <authorList>
            <person name="Aird S.D."/>
            <person name="Jorge da Silva N."/>
            <person name="Qiu L."/>
            <person name="Villar-Briones A."/>
            <person name="Aparecida-Saddi V."/>
            <person name="Campos-Telles M.P."/>
            <person name="Grau M."/>
            <person name="Mikheyev A.S."/>
        </authorList>
    </citation>
    <scope>NUCLEOTIDE SEQUENCE</scope>
    <source>
        <tissue evidence="7">Venom_gland</tissue>
    </source>
</reference>
<feature type="compositionally biased region" description="Polar residues" evidence="5">
    <location>
        <begin position="151"/>
        <end position="161"/>
    </location>
</feature>
<dbReference type="InterPro" id="IPR040169">
    <property type="entry name" value="SUGP1/2"/>
</dbReference>